<dbReference type="GO" id="GO:0003677">
    <property type="term" value="F:DNA binding"/>
    <property type="evidence" value="ECO:0007669"/>
    <property type="project" value="UniProtKB-UniRule"/>
</dbReference>
<feature type="DNA-binding region" description="H-T-H motif" evidence="2">
    <location>
        <begin position="24"/>
        <end position="43"/>
    </location>
</feature>
<evidence type="ECO:0000256" key="2">
    <source>
        <dbReference type="PROSITE-ProRule" id="PRU00335"/>
    </source>
</evidence>
<keyword evidence="5" id="KW-1185">Reference proteome</keyword>
<sequence length="202" mass="23746">MDIKEHILTETDKLFCRYGIKSVTMDDIARQLGISKKTIYQFFKDKNELVQVLIAGRMELQECAIDVSIKNSENAVEEIFSSVTEMKQLLSNTNAMLFYDLQKYHPEVWNIFKKFKDTKLKEAIRSNLERGIHENLFRSDINIDILTRLRLEQVERVLSGMYMTNDYSLVEVMTEITEHFLYGVCSLKGHQLLNEYRNTNEN</sequence>
<evidence type="ECO:0000313" key="4">
    <source>
        <dbReference type="EMBL" id="MXV51201.1"/>
    </source>
</evidence>
<reference evidence="4 5" key="1">
    <citation type="submission" date="2019-11" db="EMBL/GenBank/DDBJ databases">
        <title>Pedobacter sp. HMF7647 Genome sequencing and assembly.</title>
        <authorList>
            <person name="Kang H."/>
            <person name="Kim H."/>
            <person name="Joh K."/>
        </authorList>
    </citation>
    <scope>NUCLEOTIDE SEQUENCE [LARGE SCALE GENOMIC DNA]</scope>
    <source>
        <strain evidence="4 5">HMF7647</strain>
    </source>
</reference>
<evidence type="ECO:0000259" key="3">
    <source>
        <dbReference type="PROSITE" id="PS50977"/>
    </source>
</evidence>
<comment type="caution">
    <text evidence="4">The sequence shown here is derived from an EMBL/GenBank/DDBJ whole genome shotgun (WGS) entry which is preliminary data.</text>
</comment>
<dbReference type="AlphaFoldDB" id="A0A7K1YA34"/>
<name>A0A7K1YA34_9SPHI</name>
<dbReference type="PANTHER" id="PTHR43479:SF11">
    <property type="entry name" value="ACREF_ENVCD OPERON REPRESSOR-RELATED"/>
    <property type="match status" value="1"/>
</dbReference>
<dbReference type="PANTHER" id="PTHR43479">
    <property type="entry name" value="ACREF/ENVCD OPERON REPRESSOR-RELATED"/>
    <property type="match status" value="1"/>
</dbReference>
<feature type="domain" description="HTH tetR-type" evidence="3">
    <location>
        <begin position="1"/>
        <end position="61"/>
    </location>
</feature>
<dbReference type="EMBL" id="WVHT01000004">
    <property type="protein sequence ID" value="MXV51201.1"/>
    <property type="molecule type" value="Genomic_DNA"/>
</dbReference>
<dbReference type="Gene3D" id="1.10.10.60">
    <property type="entry name" value="Homeodomain-like"/>
    <property type="match status" value="1"/>
</dbReference>
<proteinExistence type="predicted"/>
<dbReference type="SUPFAM" id="SSF48498">
    <property type="entry name" value="Tetracyclin repressor-like, C-terminal domain"/>
    <property type="match status" value="1"/>
</dbReference>
<organism evidence="4 5">
    <name type="scientific">Hufsiella arboris</name>
    <dbReference type="NCBI Taxonomy" id="2695275"/>
    <lineage>
        <taxon>Bacteria</taxon>
        <taxon>Pseudomonadati</taxon>
        <taxon>Bacteroidota</taxon>
        <taxon>Sphingobacteriia</taxon>
        <taxon>Sphingobacteriales</taxon>
        <taxon>Sphingobacteriaceae</taxon>
        <taxon>Hufsiella</taxon>
    </lineage>
</organism>
<dbReference type="Pfam" id="PF00440">
    <property type="entry name" value="TetR_N"/>
    <property type="match status" value="1"/>
</dbReference>
<dbReference type="RefSeq" id="WP_160844388.1">
    <property type="nucleotide sequence ID" value="NZ_WVHT01000004.1"/>
</dbReference>
<accession>A0A7K1YA34</accession>
<evidence type="ECO:0000313" key="5">
    <source>
        <dbReference type="Proteomes" id="UP000466586"/>
    </source>
</evidence>
<dbReference type="SUPFAM" id="SSF46689">
    <property type="entry name" value="Homeodomain-like"/>
    <property type="match status" value="1"/>
</dbReference>
<dbReference type="PRINTS" id="PR00455">
    <property type="entry name" value="HTHTETR"/>
</dbReference>
<dbReference type="Gene3D" id="1.10.357.10">
    <property type="entry name" value="Tetracycline Repressor, domain 2"/>
    <property type="match status" value="1"/>
</dbReference>
<dbReference type="InterPro" id="IPR001647">
    <property type="entry name" value="HTH_TetR"/>
</dbReference>
<dbReference type="InterPro" id="IPR050624">
    <property type="entry name" value="HTH-type_Tx_Regulator"/>
</dbReference>
<dbReference type="InterPro" id="IPR036271">
    <property type="entry name" value="Tet_transcr_reg_TetR-rel_C_sf"/>
</dbReference>
<dbReference type="Proteomes" id="UP000466586">
    <property type="component" value="Unassembled WGS sequence"/>
</dbReference>
<protein>
    <submittedName>
        <fullName evidence="4">TetR family transcriptional regulator</fullName>
    </submittedName>
</protein>
<dbReference type="PROSITE" id="PS50977">
    <property type="entry name" value="HTH_TETR_2"/>
    <property type="match status" value="1"/>
</dbReference>
<dbReference type="InterPro" id="IPR009057">
    <property type="entry name" value="Homeodomain-like_sf"/>
</dbReference>
<gene>
    <name evidence="4" type="ORF">GS399_09490</name>
</gene>
<keyword evidence="1 2" id="KW-0238">DNA-binding</keyword>
<evidence type="ECO:0000256" key="1">
    <source>
        <dbReference type="ARBA" id="ARBA00023125"/>
    </source>
</evidence>